<organism evidence="4">
    <name type="scientific">Echinostoma caproni</name>
    <dbReference type="NCBI Taxonomy" id="27848"/>
    <lineage>
        <taxon>Eukaryota</taxon>
        <taxon>Metazoa</taxon>
        <taxon>Spiralia</taxon>
        <taxon>Lophotrochozoa</taxon>
        <taxon>Platyhelminthes</taxon>
        <taxon>Trematoda</taxon>
        <taxon>Digenea</taxon>
        <taxon>Plagiorchiida</taxon>
        <taxon>Echinostomata</taxon>
        <taxon>Echinostomatoidea</taxon>
        <taxon>Echinostomatidae</taxon>
        <taxon>Echinostoma</taxon>
    </lineage>
</organism>
<evidence type="ECO:0000259" key="1">
    <source>
        <dbReference type="Pfam" id="PF18701"/>
    </source>
</evidence>
<gene>
    <name evidence="2" type="ORF">ECPE_LOCUS17864</name>
</gene>
<dbReference type="WBParaSite" id="ECPE_0001790901-mRNA-1">
    <property type="protein sequence ID" value="ECPE_0001790901-mRNA-1"/>
    <property type="gene ID" value="ECPE_0001790901"/>
</dbReference>
<dbReference type="Pfam" id="PF18701">
    <property type="entry name" value="DUF5641"/>
    <property type="match status" value="1"/>
</dbReference>
<evidence type="ECO:0000313" key="3">
    <source>
        <dbReference type="Proteomes" id="UP000272942"/>
    </source>
</evidence>
<name>A0A183BF79_9TREM</name>
<dbReference type="Proteomes" id="UP000272942">
    <property type="component" value="Unassembled WGS sequence"/>
</dbReference>
<protein>
    <submittedName>
        <fullName evidence="4">DUF5641 domain-containing protein</fullName>
    </submittedName>
</protein>
<keyword evidence="3" id="KW-1185">Reference proteome</keyword>
<dbReference type="AlphaFoldDB" id="A0A183BF79"/>
<reference evidence="4" key="1">
    <citation type="submission" date="2016-06" db="UniProtKB">
        <authorList>
            <consortium name="WormBaseParasite"/>
        </authorList>
    </citation>
    <scope>IDENTIFICATION</scope>
</reference>
<sequence length="156" mass="17757">MIKSVRRMLLTVCNQQPIDDETLSTALIEVERILNNRPFKLVASEATGLALTPNDLIVLRPNYGLTVTQNITRAVGSKPLAGVFWKRWVREYLPTLQARQKWILRERSFRVGYIVLLADGRLQRDEWLMAVAKECLPDKDGLIRTVKVKTAAGEIL</sequence>
<dbReference type="OrthoDB" id="10050666at2759"/>
<proteinExistence type="predicted"/>
<evidence type="ECO:0000313" key="4">
    <source>
        <dbReference type="WBParaSite" id="ECPE_0001790901-mRNA-1"/>
    </source>
</evidence>
<dbReference type="PANTHER" id="PTHR47331:SF1">
    <property type="entry name" value="GAG-LIKE PROTEIN"/>
    <property type="match status" value="1"/>
</dbReference>
<dbReference type="EMBL" id="UZAN01072298">
    <property type="protein sequence ID" value="VDP95191.1"/>
    <property type="molecule type" value="Genomic_DNA"/>
</dbReference>
<feature type="domain" description="DUF5641" evidence="1">
    <location>
        <begin position="82"/>
        <end position="155"/>
    </location>
</feature>
<evidence type="ECO:0000313" key="2">
    <source>
        <dbReference type="EMBL" id="VDP95191.1"/>
    </source>
</evidence>
<dbReference type="InterPro" id="IPR040676">
    <property type="entry name" value="DUF5641"/>
</dbReference>
<reference evidence="2 3" key="2">
    <citation type="submission" date="2018-11" db="EMBL/GenBank/DDBJ databases">
        <authorList>
            <consortium name="Pathogen Informatics"/>
        </authorList>
    </citation>
    <scope>NUCLEOTIDE SEQUENCE [LARGE SCALE GENOMIC DNA]</scope>
    <source>
        <strain evidence="2 3">Egypt</strain>
    </source>
</reference>
<accession>A0A183BF79</accession>
<dbReference type="PANTHER" id="PTHR47331">
    <property type="entry name" value="PHD-TYPE DOMAIN-CONTAINING PROTEIN"/>
    <property type="match status" value="1"/>
</dbReference>